<dbReference type="PANTHER" id="PTHR28583:SF1">
    <property type="entry name" value="ACID CERAMIDASE"/>
    <property type="match status" value="1"/>
</dbReference>
<dbReference type="Proteomes" id="UP000770015">
    <property type="component" value="Unassembled WGS sequence"/>
</dbReference>
<dbReference type="OrthoDB" id="5273684at2759"/>
<dbReference type="Gene3D" id="3.60.60.10">
    <property type="entry name" value="Penicillin V Acylase, Chain A"/>
    <property type="match status" value="1"/>
</dbReference>
<organism evidence="4 5">
    <name type="scientific">Plectosphaerella plurivora</name>
    <dbReference type="NCBI Taxonomy" id="936078"/>
    <lineage>
        <taxon>Eukaryota</taxon>
        <taxon>Fungi</taxon>
        <taxon>Dikarya</taxon>
        <taxon>Ascomycota</taxon>
        <taxon>Pezizomycotina</taxon>
        <taxon>Sordariomycetes</taxon>
        <taxon>Hypocreomycetidae</taxon>
        <taxon>Glomerellales</taxon>
        <taxon>Plectosphaerellaceae</taxon>
        <taxon>Plectosphaerella</taxon>
    </lineage>
</organism>
<reference evidence="4" key="1">
    <citation type="journal article" date="2021" name="Nat. Commun.">
        <title>Genetic determinants of endophytism in the Arabidopsis root mycobiome.</title>
        <authorList>
            <person name="Mesny F."/>
            <person name="Miyauchi S."/>
            <person name="Thiergart T."/>
            <person name="Pickel B."/>
            <person name="Atanasova L."/>
            <person name="Karlsson M."/>
            <person name="Huettel B."/>
            <person name="Barry K.W."/>
            <person name="Haridas S."/>
            <person name="Chen C."/>
            <person name="Bauer D."/>
            <person name="Andreopoulos W."/>
            <person name="Pangilinan J."/>
            <person name="LaButti K."/>
            <person name="Riley R."/>
            <person name="Lipzen A."/>
            <person name="Clum A."/>
            <person name="Drula E."/>
            <person name="Henrissat B."/>
            <person name="Kohler A."/>
            <person name="Grigoriev I.V."/>
            <person name="Martin F.M."/>
            <person name="Hacquard S."/>
        </authorList>
    </citation>
    <scope>NUCLEOTIDE SEQUENCE</scope>
    <source>
        <strain evidence="4">MPI-SDFR-AT-0117</strain>
    </source>
</reference>
<evidence type="ECO:0000256" key="1">
    <source>
        <dbReference type="ARBA" id="ARBA00011891"/>
    </source>
</evidence>
<feature type="compositionally biased region" description="Basic and acidic residues" evidence="2">
    <location>
        <begin position="365"/>
        <end position="374"/>
    </location>
</feature>
<dbReference type="EC" id="3.5.1.23" evidence="1"/>
<dbReference type="EMBL" id="JAGSXJ010000003">
    <property type="protein sequence ID" value="KAH6693740.1"/>
    <property type="molecule type" value="Genomic_DNA"/>
</dbReference>
<protein>
    <recommendedName>
        <fullName evidence="1">ceramidase</fullName>
        <ecNumber evidence="1">3.5.1.23</ecNumber>
    </recommendedName>
</protein>
<feature type="domain" description="Acid ceramidase N-terminal" evidence="3">
    <location>
        <begin position="6"/>
        <end position="69"/>
    </location>
</feature>
<dbReference type="AlphaFoldDB" id="A0A9P8VHH6"/>
<dbReference type="GO" id="GO:0017040">
    <property type="term" value="F:N-acylsphingosine amidohydrolase activity"/>
    <property type="evidence" value="ECO:0007669"/>
    <property type="project" value="UniProtKB-EC"/>
</dbReference>
<feature type="region of interest" description="Disordered" evidence="2">
    <location>
        <begin position="343"/>
        <end position="374"/>
    </location>
</feature>
<sequence length="424" mass="47815">MALPSGPIPTYRIDVSLPPEQRYVEVARDFAPRMRDVTTVFDELLESIFRYPFLCRVVRFAAKTLFRRLHDDEQNREVKSIAKIAGVELYLIIALNVLLDALMGCTAGCILTEPRRSKNGIPGTRLMHFRTLDWAMDPLRELLIVVEFVDATLDPDHVIATSVTYAGFVGTLTAARPGLSLSLNYRPTRQCSKKSLRKHQLLVLLGFRPSISSILRSVILDRKTWALEPSSTKDDAPSPLVSLARRLAKAPSSPCYLTLSDSIEGVVIEKDLYGGKLKTSNHFIVQANHDTHTPSCCRRTSDSPSEPSNAQTALLGQELFLEDSENRMGMMQEKWLLHTVGSRSTNPSEVEDEDKNGLCLNEGVHSPDSRPNKGVRESFLEEWMMEFPIINECTHYACIMDPLTGQVRWLQRGLIEYDPRNPRF</sequence>
<accession>A0A9P8VHH6</accession>
<comment type="caution">
    <text evidence="4">The sequence shown here is derived from an EMBL/GenBank/DDBJ whole genome shotgun (WGS) entry which is preliminary data.</text>
</comment>
<dbReference type="Pfam" id="PF15508">
    <property type="entry name" value="NAAA-beta"/>
    <property type="match status" value="1"/>
</dbReference>
<proteinExistence type="predicted"/>
<evidence type="ECO:0000313" key="5">
    <source>
        <dbReference type="Proteomes" id="UP000770015"/>
    </source>
</evidence>
<evidence type="ECO:0000256" key="2">
    <source>
        <dbReference type="SAM" id="MobiDB-lite"/>
    </source>
</evidence>
<evidence type="ECO:0000259" key="3">
    <source>
        <dbReference type="Pfam" id="PF15508"/>
    </source>
</evidence>
<keyword evidence="5" id="KW-1185">Reference proteome</keyword>
<gene>
    <name evidence="4" type="ORF">F5X68DRAFT_164632</name>
</gene>
<evidence type="ECO:0000313" key="4">
    <source>
        <dbReference type="EMBL" id="KAH6693740.1"/>
    </source>
</evidence>
<dbReference type="InterPro" id="IPR029130">
    <property type="entry name" value="Acid_ceramidase_N"/>
</dbReference>
<dbReference type="PANTHER" id="PTHR28583">
    <property type="entry name" value="ACID AMIDASE"/>
    <property type="match status" value="1"/>
</dbReference>
<name>A0A9P8VHH6_9PEZI</name>